<reference evidence="2" key="1">
    <citation type="submission" date="2021-01" db="EMBL/GenBank/DDBJ databases">
        <authorList>
            <person name="Corre E."/>
            <person name="Pelletier E."/>
            <person name="Niang G."/>
            <person name="Scheremetjew M."/>
            <person name="Finn R."/>
            <person name="Kale V."/>
            <person name="Holt S."/>
            <person name="Cochrane G."/>
            <person name="Meng A."/>
            <person name="Brown T."/>
            <person name="Cohen L."/>
        </authorList>
    </citation>
    <scope>NUCLEOTIDE SEQUENCE</scope>
    <source>
        <strain evidence="2">CCMP1594</strain>
    </source>
</reference>
<name>A0A7S4CUB0_9EUGL</name>
<gene>
    <name evidence="2" type="ORF">EGYM00163_LOCUS16773</name>
</gene>
<sequence>MSFPFPTSKCIQRETNGKMHLFSTFARFSGKGKSQEQHPSGDCIAEIGKGTGPAGGGRRCVYVWSHARAWQTPVGRLAALGMPSANATCGPVPHDATSPQSTDEPEMSS</sequence>
<feature type="region of interest" description="Disordered" evidence="1">
    <location>
        <begin position="85"/>
        <end position="109"/>
    </location>
</feature>
<evidence type="ECO:0000313" key="2">
    <source>
        <dbReference type="EMBL" id="CAE0805647.1"/>
    </source>
</evidence>
<evidence type="ECO:0000256" key="1">
    <source>
        <dbReference type="SAM" id="MobiDB-lite"/>
    </source>
</evidence>
<accession>A0A7S4CUB0</accession>
<dbReference type="AlphaFoldDB" id="A0A7S4CUB0"/>
<protein>
    <submittedName>
        <fullName evidence="2">Uncharacterized protein</fullName>
    </submittedName>
</protein>
<proteinExistence type="predicted"/>
<dbReference type="EMBL" id="HBJA01047595">
    <property type="protein sequence ID" value="CAE0805647.1"/>
    <property type="molecule type" value="Transcribed_RNA"/>
</dbReference>
<organism evidence="2">
    <name type="scientific">Eutreptiella gymnastica</name>
    <dbReference type="NCBI Taxonomy" id="73025"/>
    <lineage>
        <taxon>Eukaryota</taxon>
        <taxon>Discoba</taxon>
        <taxon>Euglenozoa</taxon>
        <taxon>Euglenida</taxon>
        <taxon>Spirocuta</taxon>
        <taxon>Euglenophyceae</taxon>
        <taxon>Eutreptiales</taxon>
        <taxon>Eutreptiaceae</taxon>
        <taxon>Eutreptiella</taxon>
    </lineage>
</organism>